<accession>A0AAD7DIQ7</accession>
<comment type="caution">
    <text evidence="1">The sequence shown here is derived from an EMBL/GenBank/DDBJ whole genome shotgun (WGS) entry which is preliminary data.</text>
</comment>
<keyword evidence="2" id="KW-1185">Reference proteome</keyword>
<evidence type="ECO:0000313" key="1">
    <source>
        <dbReference type="EMBL" id="KAJ7692700.1"/>
    </source>
</evidence>
<protein>
    <submittedName>
        <fullName evidence="1">Uncharacterized protein</fullName>
    </submittedName>
</protein>
<reference evidence="1" key="1">
    <citation type="submission" date="2023-03" db="EMBL/GenBank/DDBJ databases">
        <title>Massive genome expansion in bonnet fungi (Mycena s.s.) driven by repeated elements and novel gene families across ecological guilds.</title>
        <authorList>
            <consortium name="Lawrence Berkeley National Laboratory"/>
            <person name="Harder C.B."/>
            <person name="Miyauchi S."/>
            <person name="Viragh M."/>
            <person name="Kuo A."/>
            <person name="Thoen E."/>
            <person name="Andreopoulos B."/>
            <person name="Lu D."/>
            <person name="Skrede I."/>
            <person name="Drula E."/>
            <person name="Henrissat B."/>
            <person name="Morin E."/>
            <person name="Kohler A."/>
            <person name="Barry K."/>
            <person name="LaButti K."/>
            <person name="Morin E."/>
            <person name="Salamov A."/>
            <person name="Lipzen A."/>
            <person name="Mereny Z."/>
            <person name="Hegedus B."/>
            <person name="Baldrian P."/>
            <person name="Stursova M."/>
            <person name="Weitz H."/>
            <person name="Taylor A."/>
            <person name="Grigoriev I.V."/>
            <person name="Nagy L.G."/>
            <person name="Martin F."/>
            <person name="Kauserud H."/>
        </authorList>
    </citation>
    <scope>NUCLEOTIDE SEQUENCE</scope>
    <source>
        <strain evidence="1">CBHHK067</strain>
    </source>
</reference>
<name>A0AAD7DIQ7_MYCRO</name>
<gene>
    <name evidence="1" type="ORF">B0H17DRAFT_1200283</name>
</gene>
<dbReference type="EMBL" id="JARKIE010000050">
    <property type="protein sequence ID" value="KAJ7692700.1"/>
    <property type="molecule type" value="Genomic_DNA"/>
</dbReference>
<evidence type="ECO:0000313" key="2">
    <source>
        <dbReference type="Proteomes" id="UP001221757"/>
    </source>
</evidence>
<sequence length="211" mass="24741">MSLSNTLRYGFHPSSQIHVGNPHITRIYDHPHPGNFLTDNMIDDKPYASYERADLSLEYMYEQETKYMLGSEIVSLPIPVRVYRRDPQLRWSEIRNVLTGGSIPQRYMFTDVDHAPVNSATFYKFANRFYLANDSSGSLVLYEKGTKLPVERQHSDFEWVLELMIPNNFTEGEILAFSAQDFANVVLEHTGSWHLDRFHRAMNHWRFLHRV</sequence>
<organism evidence="1 2">
    <name type="scientific">Mycena rosella</name>
    <name type="common">Pink bonnet</name>
    <name type="synonym">Agaricus rosellus</name>
    <dbReference type="NCBI Taxonomy" id="1033263"/>
    <lineage>
        <taxon>Eukaryota</taxon>
        <taxon>Fungi</taxon>
        <taxon>Dikarya</taxon>
        <taxon>Basidiomycota</taxon>
        <taxon>Agaricomycotina</taxon>
        <taxon>Agaricomycetes</taxon>
        <taxon>Agaricomycetidae</taxon>
        <taxon>Agaricales</taxon>
        <taxon>Marasmiineae</taxon>
        <taxon>Mycenaceae</taxon>
        <taxon>Mycena</taxon>
    </lineage>
</organism>
<dbReference type="Proteomes" id="UP001221757">
    <property type="component" value="Unassembled WGS sequence"/>
</dbReference>
<dbReference type="AlphaFoldDB" id="A0AAD7DIQ7"/>
<proteinExistence type="predicted"/>